<gene>
    <name evidence="1" type="ORF">DND132_1952</name>
</gene>
<protein>
    <submittedName>
        <fullName evidence="1">Uncharacterized protein</fullName>
    </submittedName>
</protein>
<keyword evidence="2" id="KW-1185">Reference proteome</keyword>
<dbReference type="KEGG" id="ddn:DND132_1952"/>
<name>F0JGW8_9BACT</name>
<reference evidence="1 2" key="1">
    <citation type="journal article" date="2011" name="J. Bacteriol.">
        <title>Genome sequence of the mercury-methylating strain Desulfovibrio desulfuricans ND132.</title>
        <authorList>
            <person name="Brown S.D."/>
            <person name="Gilmour C.C."/>
            <person name="Kucken A.M."/>
            <person name="Wall J.D."/>
            <person name="Elias D.A."/>
            <person name="Brandt C.C."/>
            <person name="Podar M."/>
            <person name="Chertkov O."/>
            <person name="Held B."/>
            <person name="Bruce D.C."/>
            <person name="Detter J.C."/>
            <person name="Tapia R."/>
            <person name="Han C.S."/>
            <person name="Goodwin L.A."/>
            <person name="Cheng J.F."/>
            <person name="Pitluck S."/>
            <person name="Woyke T."/>
            <person name="Mikhailova N."/>
            <person name="Ivanova N.N."/>
            <person name="Han J."/>
            <person name="Lucas S."/>
            <person name="Lapidus A.L."/>
            <person name="Land M.L."/>
            <person name="Hauser L.J."/>
            <person name="Palumbo A.V."/>
        </authorList>
    </citation>
    <scope>NUCLEOTIDE SEQUENCE [LARGE SCALE GENOMIC DNA]</scope>
    <source>
        <strain evidence="1 2">ND132</strain>
    </source>
</reference>
<accession>F0JGW8</accession>
<dbReference type="AlphaFoldDB" id="F0JGW8"/>
<sequence length="143" mass="15347">MLTPKESGVGGNGVYPETLRYSALCESGFSSSGAVAADATMALGWKPTEVDSAFPLCDPTHHYLLTIRKAGDTVTVWKQDVELGNHATTAATYAELLTETLIRYTGAVNGYVSRLVIVEAALDHTTFYRQSPPVPGLWVPTTL</sequence>
<dbReference type="Proteomes" id="UP000007845">
    <property type="component" value="Chromosome"/>
</dbReference>
<evidence type="ECO:0000313" key="2">
    <source>
        <dbReference type="Proteomes" id="UP000007845"/>
    </source>
</evidence>
<dbReference type="RefSeq" id="WP_014322585.1">
    <property type="nucleotide sequence ID" value="NC_016803.1"/>
</dbReference>
<proteinExistence type="predicted"/>
<evidence type="ECO:0000313" key="1">
    <source>
        <dbReference type="EMBL" id="EGB15158.1"/>
    </source>
</evidence>
<dbReference type="HOGENOM" id="CLU_1802999_0_0_7"/>
<dbReference type="EMBL" id="CP003220">
    <property type="protein sequence ID" value="EGB15158.1"/>
    <property type="molecule type" value="Genomic_DNA"/>
</dbReference>
<dbReference type="STRING" id="641491.DND132_1952"/>
<organism evidence="1 2">
    <name type="scientific">Pseudodesulfovibrio mercurii</name>
    <dbReference type="NCBI Taxonomy" id="641491"/>
    <lineage>
        <taxon>Bacteria</taxon>
        <taxon>Pseudomonadati</taxon>
        <taxon>Thermodesulfobacteriota</taxon>
        <taxon>Desulfovibrionia</taxon>
        <taxon>Desulfovibrionales</taxon>
        <taxon>Desulfovibrionaceae</taxon>
    </lineage>
</organism>